<feature type="chain" id="PRO_5045268914" description="LysM domain-containing protein" evidence="2">
    <location>
        <begin position="22"/>
        <end position="228"/>
    </location>
</feature>
<gene>
    <name evidence="3" type="ORF">PU630_09855</name>
</gene>
<dbReference type="PROSITE" id="PS51257">
    <property type="entry name" value="PROKAR_LIPOPROTEIN"/>
    <property type="match status" value="1"/>
</dbReference>
<name>A0ABY8BTR4_9MICO</name>
<keyword evidence="2" id="KW-0732">Signal</keyword>
<evidence type="ECO:0000256" key="2">
    <source>
        <dbReference type="SAM" id="SignalP"/>
    </source>
</evidence>
<proteinExistence type="predicted"/>
<reference evidence="3 4" key="1">
    <citation type="submission" date="2023-03" db="EMBL/GenBank/DDBJ databases">
        <title>Genome sequence of Microbacterium sp. KACC 23027.</title>
        <authorList>
            <person name="Kim S."/>
            <person name="Heo J."/>
            <person name="Kwon S.-W."/>
        </authorList>
    </citation>
    <scope>NUCLEOTIDE SEQUENCE [LARGE SCALE GENOMIC DNA]</scope>
    <source>
        <strain evidence="3 4">KACC 23027</strain>
    </source>
</reference>
<dbReference type="EMBL" id="CP119108">
    <property type="protein sequence ID" value="WEG07564.1"/>
    <property type="molecule type" value="Genomic_DNA"/>
</dbReference>
<protein>
    <recommendedName>
        <fullName evidence="5">LysM domain-containing protein</fullName>
    </recommendedName>
</protein>
<evidence type="ECO:0008006" key="5">
    <source>
        <dbReference type="Google" id="ProtNLM"/>
    </source>
</evidence>
<feature type="signal peptide" evidence="2">
    <location>
        <begin position="1"/>
        <end position="21"/>
    </location>
</feature>
<sequence>MSTAKFSTTFAGLALTALALAGCTATTAADAAGKSPEAPTSAAIANPVTEATPTPEPTEPATCDGMSEVVSYADDWSWARQAPLRDLGAREFAQGTVTFDDGNPSTYTVAPGDVQAVIAERLCAYPSLDSMNHTRMIQPGQVLWLSPNPDTPWVPFFNPMDAEAGFQQIPYQNAITAAGAAVDAGDVTAVRAIWNDTLKGMFTNQDTIDAVQKVVDAGDLDALRQLFS</sequence>
<evidence type="ECO:0000256" key="1">
    <source>
        <dbReference type="SAM" id="MobiDB-lite"/>
    </source>
</evidence>
<keyword evidence="4" id="KW-1185">Reference proteome</keyword>
<organism evidence="3 4">
    <name type="scientific">Microbacterium horticulturae</name>
    <dbReference type="NCBI Taxonomy" id="3028316"/>
    <lineage>
        <taxon>Bacteria</taxon>
        <taxon>Bacillati</taxon>
        <taxon>Actinomycetota</taxon>
        <taxon>Actinomycetes</taxon>
        <taxon>Micrococcales</taxon>
        <taxon>Microbacteriaceae</taxon>
        <taxon>Microbacterium</taxon>
    </lineage>
</organism>
<dbReference type="Proteomes" id="UP001214553">
    <property type="component" value="Chromosome"/>
</dbReference>
<accession>A0ABY8BTR4</accession>
<evidence type="ECO:0000313" key="3">
    <source>
        <dbReference type="EMBL" id="WEG07564.1"/>
    </source>
</evidence>
<feature type="region of interest" description="Disordered" evidence="1">
    <location>
        <begin position="31"/>
        <end position="64"/>
    </location>
</feature>
<evidence type="ECO:0000313" key="4">
    <source>
        <dbReference type="Proteomes" id="UP001214553"/>
    </source>
</evidence>
<dbReference type="RefSeq" id="WP_275276902.1">
    <property type="nucleotide sequence ID" value="NZ_CP119108.1"/>
</dbReference>